<keyword evidence="7" id="KW-0046">Antibiotic resistance</keyword>
<dbReference type="SUPFAM" id="SSF103473">
    <property type="entry name" value="MFS general substrate transporter"/>
    <property type="match status" value="1"/>
</dbReference>
<evidence type="ECO:0000313" key="10">
    <source>
        <dbReference type="EMBL" id="MFB9519205.1"/>
    </source>
</evidence>
<dbReference type="Proteomes" id="UP001589718">
    <property type="component" value="Unassembled WGS sequence"/>
</dbReference>
<keyword evidence="2" id="KW-0813">Transport</keyword>
<dbReference type="Pfam" id="PF07690">
    <property type="entry name" value="MFS_1"/>
    <property type="match status" value="1"/>
</dbReference>
<evidence type="ECO:0000259" key="9">
    <source>
        <dbReference type="PROSITE" id="PS50850"/>
    </source>
</evidence>
<feature type="transmembrane region" description="Helical" evidence="8">
    <location>
        <begin position="90"/>
        <end position="109"/>
    </location>
</feature>
<dbReference type="InterPro" id="IPR011701">
    <property type="entry name" value="MFS"/>
</dbReference>
<feature type="transmembrane region" description="Helical" evidence="8">
    <location>
        <begin position="115"/>
        <end position="136"/>
    </location>
</feature>
<evidence type="ECO:0000256" key="2">
    <source>
        <dbReference type="ARBA" id="ARBA00022448"/>
    </source>
</evidence>
<feature type="transmembrane region" description="Helical" evidence="8">
    <location>
        <begin position="241"/>
        <end position="257"/>
    </location>
</feature>
<dbReference type="Gene3D" id="1.20.1250.20">
    <property type="entry name" value="MFS general substrate transporter like domains"/>
    <property type="match status" value="1"/>
</dbReference>
<comment type="subcellular location">
    <subcellularLocation>
        <location evidence="1">Cell membrane</location>
        <topology evidence="1">Multi-pass membrane protein</topology>
    </subcellularLocation>
</comment>
<feature type="transmembrane region" description="Helical" evidence="8">
    <location>
        <begin position="368"/>
        <end position="393"/>
    </location>
</feature>
<evidence type="ECO:0000256" key="6">
    <source>
        <dbReference type="ARBA" id="ARBA00023136"/>
    </source>
</evidence>
<feature type="transmembrane region" description="Helical" evidence="8">
    <location>
        <begin position="278"/>
        <end position="298"/>
    </location>
</feature>
<proteinExistence type="predicted"/>
<dbReference type="InterPro" id="IPR020846">
    <property type="entry name" value="MFS_dom"/>
</dbReference>
<keyword evidence="4 8" id="KW-0812">Transmembrane</keyword>
<feature type="transmembrane region" description="Helical" evidence="8">
    <location>
        <begin position="318"/>
        <end position="336"/>
    </location>
</feature>
<feature type="transmembrane region" description="Helical" evidence="8">
    <location>
        <begin position="414"/>
        <end position="434"/>
    </location>
</feature>
<evidence type="ECO:0000256" key="1">
    <source>
        <dbReference type="ARBA" id="ARBA00004651"/>
    </source>
</evidence>
<sequence>MSSPAATRPDAEAAPSPDPRRWIVLAILSGSLLLISMDTTILNVAFPSLVSDLQPGSVEQLWIIDVYALALSGLLVTAGALGDRFGRKRMLLTGFAVFALASLLAVFATEAWHVIGARALLGVGGAAIMPSTLSILRHVFTDAKERAFAYAVWAAVFGGGMALGPVVGGLLVEDFGWQSAFLLNLPVAALVIALGAWFLPESHAPRSGRWDWWGVGQSVVGMLALAGGIKQLGKSGFADPLPWALLVLAAVALTVFVRRQLRLESPLLQVRLFTNRSFSIAAVSIFLGMVGMGAVLFLVTQWFQYGQGYTPLEAGVRLLPASLGLVVTSMVTPALMQRFPIRHVLGLGLLVMTAGLALPWTVQQFAPIGYPAVAVALAVLGMGVGVATTVASVTLMAATPAHEVGGAAAVEETCYELGAALGVALLGSLATALYRANLPALSLDGATAETVRGSVGEAAHVAQGLGGEAGRSLLETVSAAYTTAITPAFLIGALLTLGAAVIAWAWVPRDLRPTENAH</sequence>
<gene>
    <name evidence="10" type="ORF">ACFFTU_04460</name>
</gene>
<keyword evidence="6 8" id="KW-0472">Membrane</keyword>
<dbReference type="PANTHER" id="PTHR42718:SF47">
    <property type="entry name" value="METHYL VIOLOGEN RESISTANCE PROTEIN SMVA"/>
    <property type="match status" value="1"/>
</dbReference>
<evidence type="ECO:0000313" key="11">
    <source>
        <dbReference type="Proteomes" id="UP001589718"/>
    </source>
</evidence>
<dbReference type="PANTHER" id="PTHR42718">
    <property type="entry name" value="MAJOR FACILITATOR SUPERFAMILY MULTIDRUG TRANSPORTER MFSC"/>
    <property type="match status" value="1"/>
</dbReference>
<evidence type="ECO:0000256" key="7">
    <source>
        <dbReference type="ARBA" id="ARBA00023251"/>
    </source>
</evidence>
<dbReference type="CDD" id="cd17321">
    <property type="entry name" value="MFS_MMR_MDR_like"/>
    <property type="match status" value="1"/>
</dbReference>
<evidence type="ECO:0000256" key="5">
    <source>
        <dbReference type="ARBA" id="ARBA00022989"/>
    </source>
</evidence>
<feature type="transmembrane region" description="Helical" evidence="8">
    <location>
        <begin position="61"/>
        <end position="81"/>
    </location>
</feature>
<name>A0ABV5P7N2_STRCM</name>
<keyword evidence="5 8" id="KW-1133">Transmembrane helix</keyword>
<evidence type="ECO:0000256" key="8">
    <source>
        <dbReference type="SAM" id="Phobius"/>
    </source>
</evidence>
<keyword evidence="11" id="KW-1185">Reference proteome</keyword>
<feature type="transmembrane region" description="Helical" evidence="8">
    <location>
        <begin position="148"/>
        <end position="171"/>
    </location>
</feature>
<dbReference type="Gene3D" id="1.20.1720.10">
    <property type="entry name" value="Multidrug resistance protein D"/>
    <property type="match status" value="1"/>
</dbReference>
<reference evidence="10 11" key="1">
    <citation type="submission" date="2024-09" db="EMBL/GenBank/DDBJ databases">
        <authorList>
            <person name="Sun Q."/>
            <person name="Mori K."/>
        </authorList>
    </citation>
    <scope>NUCLEOTIDE SEQUENCE [LARGE SCALE GENOMIC DNA]</scope>
    <source>
        <strain evidence="10 11">JCM 4362</strain>
    </source>
</reference>
<feature type="domain" description="Major facilitator superfamily (MFS) profile" evidence="9">
    <location>
        <begin position="24"/>
        <end position="511"/>
    </location>
</feature>
<dbReference type="RefSeq" id="WP_345225624.1">
    <property type="nucleotide sequence ID" value="NZ_BAAAXE010000013.1"/>
</dbReference>
<feature type="transmembrane region" description="Helical" evidence="8">
    <location>
        <begin position="484"/>
        <end position="507"/>
    </location>
</feature>
<comment type="caution">
    <text evidence="10">The sequence shown here is derived from an EMBL/GenBank/DDBJ whole genome shotgun (WGS) entry which is preliminary data.</text>
</comment>
<evidence type="ECO:0000256" key="4">
    <source>
        <dbReference type="ARBA" id="ARBA00022692"/>
    </source>
</evidence>
<feature type="transmembrane region" description="Helical" evidence="8">
    <location>
        <begin position="177"/>
        <end position="198"/>
    </location>
</feature>
<keyword evidence="3" id="KW-1003">Cell membrane</keyword>
<dbReference type="EMBL" id="JBHMCR010000003">
    <property type="protein sequence ID" value="MFB9519205.1"/>
    <property type="molecule type" value="Genomic_DNA"/>
</dbReference>
<protein>
    <submittedName>
        <fullName evidence="10">MFS transporter</fullName>
    </submittedName>
</protein>
<feature type="transmembrane region" description="Helical" evidence="8">
    <location>
        <begin position="210"/>
        <end position="229"/>
    </location>
</feature>
<dbReference type="PROSITE" id="PS50850">
    <property type="entry name" value="MFS"/>
    <property type="match status" value="1"/>
</dbReference>
<feature type="transmembrane region" description="Helical" evidence="8">
    <location>
        <begin position="22"/>
        <end position="46"/>
    </location>
</feature>
<evidence type="ECO:0000256" key="3">
    <source>
        <dbReference type="ARBA" id="ARBA00022475"/>
    </source>
</evidence>
<feature type="transmembrane region" description="Helical" evidence="8">
    <location>
        <begin position="343"/>
        <end position="362"/>
    </location>
</feature>
<organism evidence="10 11">
    <name type="scientific">Streptomyces cremeus</name>
    <dbReference type="NCBI Taxonomy" id="66881"/>
    <lineage>
        <taxon>Bacteria</taxon>
        <taxon>Bacillati</taxon>
        <taxon>Actinomycetota</taxon>
        <taxon>Actinomycetes</taxon>
        <taxon>Kitasatosporales</taxon>
        <taxon>Streptomycetaceae</taxon>
        <taxon>Streptomyces</taxon>
    </lineage>
</organism>
<dbReference type="InterPro" id="IPR036259">
    <property type="entry name" value="MFS_trans_sf"/>
</dbReference>
<accession>A0ABV5P7N2</accession>